<organism evidence="1 2">
    <name type="scientific">Paraburkholderia hospita</name>
    <dbReference type="NCBI Taxonomy" id="169430"/>
    <lineage>
        <taxon>Bacteria</taxon>
        <taxon>Pseudomonadati</taxon>
        <taxon>Pseudomonadota</taxon>
        <taxon>Betaproteobacteria</taxon>
        <taxon>Burkholderiales</taxon>
        <taxon>Burkholderiaceae</taxon>
        <taxon>Paraburkholderia</taxon>
    </lineage>
</organism>
<accession>A0ABN0F5G5</accession>
<gene>
    <name evidence="1" type="ORF">WQE_47579</name>
</gene>
<protein>
    <submittedName>
        <fullName evidence="1">Uncharacterized protein</fullName>
    </submittedName>
</protein>
<reference evidence="1 2" key="1">
    <citation type="journal article" date="2012" name="J. Bacteriol.">
        <title>Draft Genome Sequence of the Soil Bacterium Burkholderia terrae Strain BS001, Which Interacts with Fungal Surface Structures.</title>
        <authorList>
            <person name="Nazir R."/>
            <person name="Hansen M.A."/>
            <person name="Sorensen S."/>
            <person name="van Elsas J.D."/>
        </authorList>
    </citation>
    <scope>NUCLEOTIDE SEQUENCE [LARGE SCALE GENOMIC DNA]</scope>
    <source>
        <strain evidence="1 2">BS001</strain>
    </source>
</reference>
<proteinExistence type="predicted"/>
<name>A0ABN0F5G5_9BURK</name>
<comment type="caution">
    <text evidence="1">The sequence shown here is derived from an EMBL/GenBank/DDBJ whole genome shotgun (WGS) entry which is preliminary data.</text>
</comment>
<dbReference type="EMBL" id="AKAU01000292">
    <property type="protein sequence ID" value="EIM93869.1"/>
    <property type="molecule type" value="Genomic_DNA"/>
</dbReference>
<evidence type="ECO:0000313" key="2">
    <source>
        <dbReference type="Proteomes" id="UP000004980"/>
    </source>
</evidence>
<evidence type="ECO:0000313" key="1">
    <source>
        <dbReference type="EMBL" id="EIM93869.1"/>
    </source>
</evidence>
<sequence length="104" mass="11146">MLATTIGRQRGVPDDAGMAPLEDAAMKVHRLVVRACTGELRAVPVWRSLLQAGLKAGAWKIQVDTHHHIESLSIDIINPDGASVSELQSMLRSSLPPATSVDVL</sequence>
<keyword evidence="2" id="KW-1185">Reference proteome</keyword>
<dbReference type="Proteomes" id="UP000004980">
    <property type="component" value="Unassembled WGS sequence"/>
</dbReference>